<feature type="transmembrane region" description="Helical" evidence="2">
    <location>
        <begin position="330"/>
        <end position="348"/>
    </location>
</feature>
<evidence type="ECO:0000313" key="4">
    <source>
        <dbReference type="Proteomes" id="UP000050867"/>
    </source>
</evidence>
<protein>
    <recommendedName>
        <fullName evidence="5">WD40 repeat domain-containing protein</fullName>
    </recommendedName>
</protein>
<evidence type="ECO:0000256" key="1">
    <source>
        <dbReference type="SAM" id="MobiDB-lite"/>
    </source>
</evidence>
<proteinExistence type="predicted"/>
<name>A0A0T6LVF7_WENVI</name>
<dbReference type="Proteomes" id="UP000050867">
    <property type="component" value="Unassembled WGS sequence"/>
</dbReference>
<feature type="compositionally biased region" description="Basic and acidic residues" evidence="1">
    <location>
        <begin position="299"/>
        <end position="315"/>
    </location>
</feature>
<dbReference type="STRING" id="76728.AQ490_17700"/>
<dbReference type="OrthoDB" id="9801244at2"/>
<dbReference type="eggNOG" id="COG3386">
    <property type="taxonomic scope" value="Bacteria"/>
</dbReference>
<feature type="region of interest" description="Disordered" evidence="1">
    <location>
        <begin position="279"/>
        <end position="323"/>
    </location>
</feature>
<organism evidence="3 4">
    <name type="scientific">Wenjunlia vitaminophila</name>
    <name type="common">Streptomyces vitaminophilus</name>
    <dbReference type="NCBI Taxonomy" id="76728"/>
    <lineage>
        <taxon>Bacteria</taxon>
        <taxon>Bacillati</taxon>
        <taxon>Actinomycetota</taxon>
        <taxon>Actinomycetes</taxon>
        <taxon>Kitasatosporales</taxon>
        <taxon>Streptomycetaceae</taxon>
        <taxon>Wenjunlia</taxon>
    </lineage>
</organism>
<dbReference type="Gene3D" id="2.130.10.10">
    <property type="entry name" value="YVTN repeat-like/Quinoprotein amine dehydrogenase"/>
    <property type="match status" value="1"/>
</dbReference>
<dbReference type="InterPro" id="IPR015943">
    <property type="entry name" value="WD40/YVTN_repeat-like_dom_sf"/>
</dbReference>
<reference evidence="3 4" key="1">
    <citation type="submission" date="2015-10" db="EMBL/GenBank/DDBJ databases">
        <title>Draft genome sequence of pyrrolomycin-producing Streptomyces vitaminophilus.</title>
        <authorList>
            <person name="Graham D.E."/>
            <person name="Mahan K.M."/>
            <person name="Klingeman D.M."/>
            <person name="Hettich R.L."/>
            <person name="Parry R.J."/>
        </authorList>
    </citation>
    <scope>NUCLEOTIDE SEQUENCE [LARGE SCALE GENOMIC DNA]</scope>
    <source>
        <strain evidence="3 4">ATCC 31673</strain>
    </source>
</reference>
<keyword evidence="2" id="KW-1133">Transmembrane helix</keyword>
<accession>A0A0T6LVF7</accession>
<evidence type="ECO:0000313" key="3">
    <source>
        <dbReference type="EMBL" id="KRV50054.1"/>
    </source>
</evidence>
<gene>
    <name evidence="3" type="ORF">AQ490_17700</name>
</gene>
<evidence type="ECO:0008006" key="5">
    <source>
        <dbReference type="Google" id="ProtNLM"/>
    </source>
</evidence>
<dbReference type="SUPFAM" id="SSF82171">
    <property type="entry name" value="DPP6 N-terminal domain-like"/>
    <property type="match status" value="1"/>
</dbReference>
<keyword evidence="2" id="KW-0812">Transmembrane</keyword>
<keyword evidence="2" id="KW-0472">Membrane</keyword>
<sequence>MRVHVSPAAPVAFLFGAVTAVWGLSAPAVAADGSRVLFSFQDERIAESSGLAASHRHRGVYWTHNDSDDGPYVYAVDSRGRTVATVTLRGVDPRDVEGISVTPSGQVYVGDIGDNLDGEWPEVWIYRFTEPEQLADTTVDVVRYRVQYADGPRNAEALMVHPRTGRVYIASKETADRAGLYAGPRELTPDGVNTFTRVDQVPWVTDGAFSPDGRHLALRGYLWASEYTWRDGKLGDRRRLPAPLRGQGEAVTYTADGRSLLFGSEGAGSDVWQFDLTEPEEEADGKGNAGGEGSDAETDGDRGKGGDSVDDRGGDTADDASGQRDTTSRVLLGVLATVGLVVVVLRLFRRRK</sequence>
<dbReference type="RefSeq" id="WP_018384569.1">
    <property type="nucleotide sequence ID" value="NZ_LLZU01000007.1"/>
</dbReference>
<evidence type="ECO:0000256" key="2">
    <source>
        <dbReference type="SAM" id="Phobius"/>
    </source>
</evidence>
<dbReference type="EMBL" id="LLZU01000007">
    <property type="protein sequence ID" value="KRV50054.1"/>
    <property type="molecule type" value="Genomic_DNA"/>
</dbReference>
<dbReference type="AlphaFoldDB" id="A0A0T6LVF7"/>
<keyword evidence="4" id="KW-1185">Reference proteome</keyword>
<comment type="caution">
    <text evidence="3">The sequence shown here is derived from an EMBL/GenBank/DDBJ whole genome shotgun (WGS) entry which is preliminary data.</text>
</comment>